<comment type="subcellular location">
    <subcellularLocation>
        <location evidence="1">Nucleus</location>
    </subcellularLocation>
</comment>
<dbReference type="CDD" id="cd20393">
    <property type="entry name" value="Tudor_SGF29_rpt1"/>
    <property type="match status" value="1"/>
</dbReference>
<dbReference type="GO" id="GO:0016740">
    <property type="term" value="F:transferase activity"/>
    <property type="evidence" value="ECO:0007669"/>
    <property type="project" value="UniProtKB-KW"/>
</dbReference>
<dbReference type="AlphaFoldDB" id="A0A6M2DNW4"/>
<dbReference type="Pfam" id="PF07039">
    <property type="entry name" value="SGF29_Tudor"/>
    <property type="match status" value="1"/>
</dbReference>
<dbReference type="GO" id="GO:0000124">
    <property type="term" value="C:SAGA complex"/>
    <property type="evidence" value="ECO:0007669"/>
    <property type="project" value="InterPro"/>
</dbReference>
<evidence type="ECO:0000256" key="3">
    <source>
        <dbReference type="ARBA" id="ARBA00023163"/>
    </source>
</evidence>
<dbReference type="InterPro" id="IPR047287">
    <property type="entry name" value="Tudor_SGF29_rpt2"/>
</dbReference>
<evidence type="ECO:0000313" key="6">
    <source>
        <dbReference type="EMBL" id="NOV47544.1"/>
    </source>
</evidence>
<sequence>MFKTPLATESTALQIQERLQQLFNLVSDIEKERSKNDHSLLALKTQQEKMIQDDRVNTNHAQRLKNMCKNIVSESKREEELLRLALLKINDIRTIRNEHRIQARNAAIKQTIRRGEMFDLVQRDAKTLPLFVSRYGEVPPPLCGAVPAESNYILKPGDMVAAFGKTSDGEENWMLAKVASWNPSSNKYVVDDIDDEQKNRHTLIKSKVIPLPLMRANPKTDELALFPKGTIVMALFPQTTCFYKGVIHELPVDHTDGYKVIFEDSEKNPEVVAQRYVIAFKQSKSHKLAA</sequence>
<reference evidence="6" key="1">
    <citation type="submission" date="2020-03" db="EMBL/GenBank/DDBJ databases">
        <title>Transcriptomic Profiling of the Digestive Tract of the Rat Flea, Xenopsylla cheopis, Following Blood Feeding and Infection with Yersinia pestis.</title>
        <authorList>
            <person name="Bland D.M."/>
            <person name="Martens C.A."/>
            <person name="Virtaneva K."/>
            <person name="Kanakabandi K."/>
            <person name="Long D."/>
            <person name="Rosenke R."/>
            <person name="Saturday G.A."/>
            <person name="Hoyt F.H."/>
            <person name="Bruno D.P."/>
            <person name="Ribeiro J.M.C."/>
            <person name="Hinnebusch J."/>
        </authorList>
    </citation>
    <scope>NUCLEOTIDE SEQUENCE</scope>
</reference>
<evidence type="ECO:0000259" key="5">
    <source>
        <dbReference type="PROSITE" id="PS51518"/>
    </source>
</evidence>
<dbReference type="CDD" id="cd20394">
    <property type="entry name" value="Tudor_SGF29_rpt2"/>
    <property type="match status" value="1"/>
</dbReference>
<keyword evidence="6" id="KW-0808">Transferase</keyword>
<dbReference type="InterPro" id="IPR047288">
    <property type="entry name" value="Tudor_SGF29_rpt1"/>
</dbReference>
<accession>A0A6M2DNW4</accession>
<dbReference type="PROSITE" id="PS51518">
    <property type="entry name" value="SGF29_C"/>
    <property type="match status" value="1"/>
</dbReference>
<organism evidence="6">
    <name type="scientific">Xenopsylla cheopis</name>
    <name type="common">Oriental rat flea</name>
    <name type="synonym">Pulex cheopis</name>
    <dbReference type="NCBI Taxonomy" id="163159"/>
    <lineage>
        <taxon>Eukaryota</taxon>
        <taxon>Metazoa</taxon>
        <taxon>Ecdysozoa</taxon>
        <taxon>Arthropoda</taxon>
        <taxon>Hexapoda</taxon>
        <taxon>Insecta</taxon>
        <taxon>Pterygota</taxon>
        <taxon>Neoptera</taxon>
        <taxon>Endopterygota</taxon>
        <taxon>Siphonaptera</taxon>
        <taxon>Pulicidae</taxon>
        <taxon>Xenopsyllinae</taxon>
        <taxon>Xenopsylla</taxon>
    </lineage>
</organism>
<keyword evidence="3" id="KW-0804">Transcription</keyword>
<dbReference type="GO" id="GO:0005634">
    <property type="term" value="C:nucleus"/>
    <property type="evidence" value="ECO:0007669"/>
    <property type="project" value="UniProtKB-SubCell"/>
</dbReference>
<evidence type="ECO:0000256" key="1">
    <source>
        <dbReference type="ARBA" id="ARBA00004123"/>
    </source>
</evidence>
<name>A0A6M2DNW4_XENCH</name>
<proteinExistence type="predicted"/>
<dbReference type="Gene3D" id="2.30.30.140">
    <property type="match status" value="2"/>
</dbReference>
<dbReference type="InterPro" id="IPR010750">
    <property type="entry name" value="SGF29_tudor-like_dom"/>
</dbReference>
<feature type="domain" description="SGF29 C-terminal" evidence="5">
    <location>
        <begin position="150"/>
        <end position="286"/>
    </location>
</feature>
<dbReference type="PANTHER" id="PTHR21539">
    <property type="entry name" value="SAGA-ASSOCIATED FACTOR 29"/>
    <property type="match status" value="1"/>
</dbReference>
<keyword evidence="4" id="KW-0539">Nucleus</keyword>
<dbReference type="InterPro" id="IPR037802">
    <property type="entry name" value="SGF29"/>
</dbReference>
<evidence type="ECO:0000256" key="4">
    <source>
        <dbReference type="ARBA" id="ARBA00023242"/>
    </source>
</evidence>
<keyword evidence="2" id="KW-0805">Transcription regulation</keyword>
<dbReference type="PANTHER" id="PTHR21539:SF0">
    <property type="entry name" value="SAGA-ASSOCIATED FACTOR 29"/>
    <property type="match status" value="1"/>
</dbReference>
<evidence type="ECO:0000256" key="2">
    <source>
        <dbReference type="ARBA" id="ARBA00023015"/>
    </source>
</evidence>
<dbReference type="FunFam" id="2.30.30.140:FF:000026">
    <property type="entry name" value="SAGA-associated factor 29 homolog"/>
    <property type="match status" value="1"/>
</dbReference>
<protein>
    <submittedName>
        <fullName evidence="6">Putative histone acetyltransferase saga associated factor sgf29</fullName>
    </submittedName>
</protein>
<dbReference type="EMBL" id="GIIL01003818">
    <property type="protein sequence ID" value="NOV47544.1"/>
    <property type="molecule type" value="Transcribed_RNA"/>
</dbReference>